<gene>
    <name evidence="3" type="ordered locus">Isop_0778</name>
</gene>
<feature type="region of interest" description="Disordered" evidence="1">
    <location>
        <begin position="85"/>
        <end position="118"/>
    </location>
</feature>
<dbReference type="Proteomes" id="UP000008631">
    <property type="component" value="Chromosome"/>
</dbReference>
<dbReference type="STRING" id="575540.Isop_0778"/>
<feature type="transmembrane region" description="Helical" evidence="2">
    <location>
        <begin position="25"/>
        <end position="43"/>
    </location>
</feature>
<dbReference type="KEGG" id="ipa:Isop_0778"/>
<dbReference type="InParanoid" id="E8R1U7"/>
<evidence type="ECO:0000256" key="1">
    <source>
        <dbReference type="SAM" id="MobiDB-lite"/>
    </source>
</evidence>
<feature type="region of interest" description="Disordered" evidence="1">
    <location>
        <begin position="1"/>
        <end position="23"/>
    </location>
</feature>
<keyword evidence="2" id="KW-0812">Transmembrane</keyword>
<feature type="compositionally biased region" description="Basic and acidic residues" evidence="1">
    <location>
        <begin position="107"/>
        <end position="118"/>
    </location>
</feature>
<keyword evidence="2" id="KW-1133">Transmembrane helix</keyword>
<dbReference type="EMBL" id="CP002353">
    <property type="protein sequence ID" value="ADV61369.1"/>
    <property type="molecule type" value="Genomic_DNA"/>
</dbReference>
<dbReference type="AlphaFoldDB" id="E8R1U7"/>
<evidence type="ECO:0000313" key="3">
    <source>
        <dbReference type="EMBL" id="ADV61369.1"/>
    </source>
</evidence>
<reference evidence="3 4" key="2">
    <citation type="journal article" date="2011" name="Stand. Genomic Sci.">
        <title>Complete genome sequence of Isosphaera pallida type strain (IS1B).</title>
        <authorList>
            <consortium name="US DOE Joint Genome Institute (JGI-PGF)"/>
            <person name="Goker M."/>
            <person name="Cleland D."/>
            <person name="Saunders E."/>
            <person name="Lapidus A."/>
            <person name="Nolan M."/>
            <person name="Lucas S."/>
            <person name="Hammon N."/>
            <person name="Deshpande S."/>
            <person name="Cheng J.F."/>
            <person name="Tapia R."/>
            <person name="Han C."/>
            <person name="Goodwin L."/>
            <person name="Pitluck S."/>
            <person name="Liolios K."/>
            <person name="Pagani I."/>
            <person name="Ivanova N."/>
            <person name="Mavromatis K."/>
            <person name="Pati A."/>
            <person name="Chen A."/>
            <person name="Palaniappan K."/>
            <person name="Land M."/>
            <person name="Hauser L."/>
            <person name="Chang Y.J."/>
            <person name="Jeffries C.D."/>
            <person name="Detter J.C."/>
            <person name="Beck B."/>
            <person name="Woyke T."/>
            <person name="Bristow J."/>
            <person name="Eisen J.A."/>
            <person name="Markowitz V."/>
            <person name="Hugenholtz P."/>
            <person name="Kyrpides N.C."/>
            <person name="Klenk H.P."/>
        </authorList>
    </citation>
    <scope>NUCLEOTIDE SEQUENCE [LARGE SCALE GENOMIC DNA]</scope>
    <source>
        <strain evidence="4">ATCC 43644 / DSM 9630 / IS1B</strain>
    </source>
</reference>
<dbReference type="HOGENOM" id="CLU_2069928_0_0_0"/>
<keyword evidence="4" id="KW-1185">Reference proteome</keyword>
<name>E8R1U7_ISOPI</name>
<dbReference type="OrthoDB" id="9803988at2"/>
<accession>E8R1U7</accession>
<sequence>MDRPAPSPDRAVDPADLDTTSRGPSWMVILGVVAVGLIAVAVARYPRTVVNTPDENERIEKLQRLKRADQPATSEIDDAMKRLARDPTLHPQIGPNLNVLDPNTPIRPDDSPEPKHLP</sequence>
<dbReference type="RefSeq" id="WP_013563658.1">
    <property type="nucleotide sequence ID" value="NC_014962.1"/>
</dbReference>
<proteinExistence type="predicted"/>
<evidence type="ECO:0000313" key="4">
    <source>
        <dbReference type="Proteomes" id="UP000008631"/>
    </source>
</evidence>
<organism evidence="3 4">
    <name type="scientific">Isosphaera pallida (strain ATCC 43644 / DSM 9630 / IS1B)</name>
    <dbReference type="NCBI Taxonomy" id="575540"/>
    <lineage>
        <taxon>Bacteria</taxon>
        <taxon>Pseudomonadati</taxon>
        <taxon>Planctomycetota</taxon>
        <taxon>Planctomycetia</taxon>
        <taxon>Isosphaerales</taxon>
        <taxon>Isosphaeraceae</taxon>
        <taxon>Isosphaera</taxon>
    </lineage>
</organism>
<reference key="1">
    <citation type="submission" date="2010-11" db="EMBL/GenBank/DDBJ databases">
        <title>The complete sequence of chromosome of Isophaera pallida ATCC 43644.</title>
        <authorList>
            <consortium name="US DOE Joint Genome Institute (JGI-PGF)"/>
            <person name="Lucas S."/>
            <person name="Copeland A."/>
            <person name="Lapidus A."/>
            <person name="Bruce D."/>
            <person name="Goodwin L."/>
            <person name="Pitluck S."/>
            <person name="Kyrpides N."/>
            <person name="Mavromatis K."/>
            <person name="Pagani I."/>
            <person name="Ivanova N."/>
            <person name="Saunders E."/>
            <person name="Brettin T."/>
            <person name="Detter J.C."/>
            <person name="Han C."/>
            <person name="Tapia R."/>
            <person name="Land M."/>
            <person name="Hauser L."/>
            <person name="Markowitz V."/>
            <person name="Cheng J.-F."/>
            <person name="Hugenholtz P."/>
            <person name="Woyke T."/>
            <person name="Wu D."/>
            <person name="Eisen J.A."/>
        </authorList>
    </citation>
    <scope>NUCLEOTIDE SEQUENCE</scope>
    <source>
        <strain>ATCC 43644</strain>
    </source>
</reference>
<keyword evidence="2" id="KW-0472">Membrane</keyword>
<protein>
    <submittedName>
        <fullName evidence="3">Uncharacterized protein</fullName>
    </submittedName>
</protein>
<evidence type="ECO:0000256" key="2">
    <source>
        <dbReference type="SAM" id="Phobius"/>
    </source>
</evidence>